<keyword evidence="2" id="KW-0472">Membrane</keyword>
<proteinExistence type="predicted"/>
<sequence>MQRFFLHNLFTDESLSTEKELTAFKIVAILNILLSFCFGFREWRTTRYIRISIIKVYRDWLSGKLAVNSILVISLYYQTVCYFIASGAADGLLGALKREEKGYDSDLSSNDEDDTSDTADNRKAEGN</sequence>
<keyword evidence="2" id="KW-1133">Transmembrane helix</keyword>
<keyword evidence="4" id="KW-1185">Reference proteome</keyword>
<evidence type="ECO:0000256" key="1">
    <source>
        <dbReference type="SAM" id="MobiDB-lite"/>
    </source>
</evidence>
<reference evidence="3" key="1">
    <citation type="journal article" date="2020" name="Ecol. Evol.">
        <title>Genome structure and content of the rice root-knot nematode (Meloidogyne graminicola).</title>
        <authorList>
            <person name="Phan N.T."/>
            <person name="Danchin E.G.J."/>
            <person name="Klopp C."/>
            <person name="Perfus-Barbeoch L."/>
            <person name="Kozlowski D.K."/>
            <person name="Koutsovoulos G.D."/>
            <person name="Lopez-Roques C."/>
            <person name="Bouchez O."/>
            <person name="Zahm M."/>
            <person name="Besnard G."/>
            <person name="Bellafiore S."/>
        </authorList>
    </citation>
    <scope>NUCLEOTIDE SEQUENCE</scope>
    <source>
        <strain evidence="3">VN-18</strain>
    </source>
</reference>
<dbReference type="EMBL" id="JABEBT010000251">
    <property type="protein sequence ID" value="KAF7623414.1"/>
    <property type="molecule type" value="Genomic_DNA"/>
</dbReference>
<evidence type="ECO:0000313" key="3">
    <source>
        <dbReference type="EMBL" id="KAF7623414.1"/>
    </source>
</evidence>
<accession>A0A8S9Z821</accession>
<dbReference type="Proteomes" id="UP000605970">
    <property type="component" value="Unassembled WGS sequence"/>
</dbReference>
<feature type="region of interest" description="Disordered" evidence="1">
    <location>
        <begin position="102"/>
        <end position="127"/>
    </location>
</feature>
<evidence type="ECO:0000313" key="4">
    <source>
        <dbReference type="Proteomes" id="UP000605970"/>
    </source>
</evidence>
<dbReference type="AlphaFoldDB" id="A0A8S9Z821"/>
<gene>
    <name evidence="3" type="ORF">Mgra_00010261</name>
</gene>
<comment type="caution">
    <text evidence="3">The sequence shown here is derived from an EMBL/GenBank/DDBJ whole genome shotgun (WGS) entry which is preliminary data.</text>
</comment>
<evidence type="ECO:0000256" key="2">
    <source>
        <dbReference type="SAM" id="Phobius"/>
    </source>
</evidence>
<protein>
    <submittedName>
        <fullName evidence="3">Uncharacterized protein</fullName>
    </submittedName>
</protein>
<feature type="transmembrane region" description="Helical" evidence="2">
    <location>
        <begin position="61"/>
        <end position="85"/>
    </location>
</feature>
<feature type="transmembrane region" description="Helical" evidence="2">
    <location>
        <begin position="22"/>
        <end position="40"/>
    </location>
</feature>
<feature type="non-terminal residue" evidence="3">
    <location>
        <position position="127"/>
    </location>
</feature>
<keyword evidence="2" id="KW-0812">Transmembrane</keyword>
<organism evidence="3 4">
    <name type="scientific">Meloidogyne graminicola</name>
    <dbReference type="NCBI Taxonomy" id="189291"/>
    <lineage>
        <taxon>Eukaryota</taxon>
        <taxon>Metazoa</taxon>
        <taxon>Ecdysozoa</taxon>
        <taxon>Nematoda</taxon>
        <taxon>Chromadorea</taxon>
        <taxon>Rhabditida</taxon>
        <taxon>Tylenchina</taxon>
        <taxon>Tylenchomorpha</taxon>
        <taxon>Tylenchoidea</taxon>
        <taxon>Meloidogynidae</taxon>
        <taxon>Meloidogyninae</taxon>
        <taxon>Meloidogyne</taxon>
    </lineage>
</organism>
<name>A0A8S9Z821_9BILA</name>